<reference evidence="2 3" key="1">
    <citation type="submission" date="2019-12" db="EMBL/GenBank/DDBJ databases">
        <authorList>
            <person name="Lee S.D."/>
        </authorList>
    </citation>
    <scope>NUCLEOTIDE SEQUENCE [LARGE SCALE GENOMIC DNA]</scope>
    <source>
        <strain evidence="2 3">GH1-50</strain>
    </source>
</reference>
<dbReference type="Pfam" id="PF08534">
    <property type="entry name" value="Redoxin"/>
    <property type="match status" value="1"/>
</dbReference>
<dbReference type="RefSeq" id="WP_160764362.1">
    <property type="nucleotide sequence ID" value="NZ_WUPT01000002.1"/>
</dbReference>
<dbReference type="PANTHER" id="PTHR43640">
    <property type="entry name" value="OS07G0260300 PROTEIN"/>
    <property type="match status" value="1"/>
</dbReference>
<dbReference type="Gene3D" id="3.40.30.10">
    <property type="entry name" value="Glutaredoxin"/>
    <property type="match status" value="1"/>
</dbReference>
<dbReference type="InterPro" id="IPR013766">
    <property type="entry name" value="Thioredoxin_domain"/>
</dbReference>
<dbReference type="PANTHER" id="PTHR43640:SF1">
    <property type="entry name" value="THIOREDOXIN-DEPENDENT PEROXIREDOXIN"/>
    <property type="match status" value="1"/>
</dbReference>
<dbReference type="GO" id="GO:0016491">
    <property type="term" value="F:oxidoreductase activity"/>
    <property type="evidence" value="ECO:0007669"/>
    <property type="project" value="InterPro"/>
</dbReference>
<dbReference type="CDD" id="cd02969">
    <property type="entry name" value="PRX_like1"/>
    <property type="match status" value="1"/>
</dbReference>
<organism evidence="2 3">
    <name type="scientific">Kangsaoukella pontilimi</name>
    <dbReference type="NCBI Taxonomy" id="2691042"/>
    <lineage>
        <taxon>Bacteria</taxon>
        <taxon>Pseudomonadati</taxon>
        <taxon>Pseudomonadota</taxon>
        <taxon>Alphaproteobacteria</taxon>
        <taxon>Rhodobacterales</taxon>
        <taxon>Paracoccaceae</taxon>
        <taxon>Kangsaoukella</taxon>
    </lineage>
</organism>
<protein>
    <submittedName>
        <fullName evidence="2">Redoxin domain-containing protein</fullName>
    </submittedName>
</protein>
<dbReference type="Proteomes" id="UP000480350">
    <property type="component" value="Unassembled WGS sequence"/>
</dbReference>
<comment type="caution">
    <text evidence="2">The sequence shown here is derived from an EMBL/GenBank/DDBJ whole genome shotgun (WGS) entry which is preliminary data.</text>
</comment>
<evidence type="ECO:0000259" key="1">
    <source>
        <dbReference type="PROSITE" id="PS51352"/>
    </source>
</evidence>
<feature type="domain" description="Thioredoxin" evidence="1">
    <location>
        <begin position="8"/>
        <end position="160"/>
    </location>
</feature>
<gene>
    <name evidence="2" type="ORF">GQ651_11330</name>
</gene>
<evidence type="ECO:0000313" key="2">
    <source>
        <dbReference type="EMBL" id="MXQ08438.1"/>
    </source>
</evidence>
<keyword evidence="3" id="KW-1185">Reference proteome</keyword>
<reference evidence="2 3" key="2">
    <citation type="submission" date="2020-03" db="EMBL/GenBank/DDBJ databases">
        <title>Kangsaoukella pontilimi gen. nov., sp. nov., a new member of the family Rhodobacteraceae isolated from a tidal mudflat.</title>
        <authorList>
            <person name="Kim I.S."/>
        </authorList>
    </citation>
    <scope>NUCLEOTIDE SEQUENCE [LARGE SCALE GENOMIC DNA]</scope>
    <source>
        <strain evidence="2 3">GH1-50</strain>
    </source>
</reference>
<dbReference type="AlphaFoldDB" id="A0A7C9N105"/>
<proteinExistence type="predicted"/>
<dbReference type="SUPFAM" id="SSF52833">
    <property type="entry name" value="Thioredoxin-like"/>
    <property type="match status" value="1"/>
</dbReference>
<sequence length="184" mass="20099">MAATPPVCDFDWPAPAFSLPATDGKTYALADVMGPKGVVIAFICNHCPYVLAVLDRIIRDARDLEPHGVGFVAICSNDAEAYPADSFENMARMAEEEGFPFPYLHDADQSVARAYDAACTPDFFGLNAEGRLQYRGRLDASRRDAGPDDLRRDLYEAMVQVAETGQGPKDQIASMGCSIKWRDG</sequence>
<evidence type="ECO:0000313" key="3">
    <source>
        <dbReference type="Proteomes" id="UP000480350"/>
    </source>
</evidence>
<dbReference type="InterPro" id="IPR047262">
    <property type="entry name" value="PRX-like1"/>
</dbReference>
<accession>A0A7C9N105</accession>
<name>A0A7C9N105_9RHOB</name>
<dbReference type="EMBL" id="WUPT01000002">
    <property type="protein sequence ID" value="MXQ08438.1"/>
    <property type="molecule type" value="Genomic_DNA"/>
</dbReference>
<dbReference type="InterPro" id="IPR036249">
    <property type="entry name" value="Thioredoxin-like_sf"/>
</dbReference>
<dbReference type="PROSITE" id="PS51352">
    <property type="entry name" value="THIOREDOXIN_2"/>
    <property type="match status" value="1"/>
</dbReference>
<dbReference type="InterPro" id="IPR013740">
    <property type="entry name" value="Redoxin"/>
</dbReference>